<dbReference type="PANTHER" id="PTHR48018">
    <property type="entry name" value="OLFACTORY RECEPTOR"/>
    <property type="match status" value="1"/>
</dbReference>
<dbReference type="RefSeq" id="XP_006032298.1">
    <property type="nucleotide sequence ID" value="XM_006032236.1"/>
</dbReference>
<evidence type="ECO:0000256" key="3">
    <source>
        <dbReference type="ARBA" id="ARBA00022692"/>
    </source>
</evidence>
<dbReference type="CDD" id="cd15417">
    <property type="entry name" value="7tmA_OR5A1-like"/>
    <property type="match status" value="1"/>
</dbReference>
<feature type="transmembrane region" description="Helical" evidence="10">
    <location>
        <begin position="25"/>
        <end position="48"/>
    </location>
</feature>
<sequence>MDGGNCTQVTEFLFTGFREHPGFQVTLFVLFLLIYVITLMGNLGMVFLIRTDARLKIPMYYFLGNLAVVDFCFSTVVTPNMLADLLADKKAISYSGCVAQVFLLCFFGVAECFLLATMAYDRYVAICAPLMYTVTMSPRLCAQLVIGSLIAGWLNGMAQATGILQLTFCGPNVINLFFCDVSPLLSLSTSDATISHIVLLTVAIGFGMCSSFIVLTSYIFILSAILRMHSTEGKRKAFNTCTSHLTVVSIFYGTCLFIHVKPRTNDRHPEDKWASVFYTVVTPMLNPLIYSLRNKEVKDALKRVISRTKISSITN</sequence>
<keyword evidence="5 9" id="KW-0297">G-protein coupled receptor</keyword>
<dbReference type="AlphaFoldDB" id="A0A1U7SAR4"/>
<evidence type="ECO:0000256" key="7">
    <source>
        <dbReference type="ARBA" id="ARBA00023170"/>
    </source>
</evidence>
<protein>
    <recommendedName>
        <fullName evidence="10">Olfactory receptor</fullName>
    </recommendedName>
</protein>
<evidence type="ECO:0000256" key="4">
    <source>
        <dbReference type="ARBA" id="ARBA00022989"/>
    </source>
</evidence>
<feature type="transmembrane region" description="Helical" evidence="10">
    <location>
        <begin position="237"/>
        <end position="260"/>
    </location>
</feature>
<evidence type="ECO:0000256" key="8">
    <source>
        <dbReference type="ARBA" id="ARBA00023224"/>
    </source>
</evidence>
<keyword evidence="10" id="KW-0552">Olfaction</keyword>
<feature type="domain" description="G-protein coupled receptors family 1 profile" evidence="11">
    <location>
        <begin position="41"/>
        <end position="290"/>
    </location>
</feature>
<proteinExistence type="inferred from homology"/>
<evidence type="ECO:0000313" key="12">
    <source>
        <dbReference type="Proteomes" id="UP000189705"/>
    </source>
</evidence>
<reference evidence="13" key="1">
    <citation type="submission" date="2025-08" db="UniProtKB">
        <authorList>
            <consortium name="RefSeq"/>
        </authorList>
    </citation>
    <scope>IDENTIFICATION</scope>
</reference>
<dbReference type="GO" id="GO:0004930">
    <property type="term" value="F:G protein-coupled receptor activity"/>
    <property type="evidence" value="ECO:0007669"/>
    <property type="project" value="UniProtKB-KW"/>
</dbReference>
<evidence type="ECO:0000256" key="1">
    <source>
        <dbReference type="ARBA" id="ARBA00002936"/>
    </source>
</evidence>
<comment type="similarity">
    <text evidence="9">Belongs to the G-protein coupled receptor 1 family.</text>
</comment>
<keyword evidence="8 9" id="KW-0807">Transducer</keyword>
<evidence type="ECO:0000259" key="11">
    <source>
        <dbReference type="PROSITE" id="PS50262"/>
    </source>
</evidence>
<feature type="transmembrane region" description="Helical" evidence="10">
    <location>
        <begin position="60"/>
        <end position="78"/>
    </location>
</feature>
<feature type="transmembrane region" description="Helical" evidence="10">
    <location>
        <begin position="197"/>
        <end position="225"/>
    </location>
</feature>
<dbReference type="eggNOG" id="ENOG502RF13">
    <property type="taxonomic scope" value="Eukaryota"/>
</dbReference>
<dbReference type="SUPFAM" id="SSF81321">
    <property type="entry name" value="Family A G protein-coupled receptor-like"/>
    <property type="match status" value="1"/>
</dbReference>
<feature type="transmembrane region" description="Helical" evidence="10">
    <location>
        <begin position="140"/>
        <end position="158"/>
    </location>
</feature>
<dbReference type="OrthoDB" id="9902777at2759"/>
<keyword evidence="12" id="KW-1185">Reference proteome</keyword>
<comment type="function">
    <text evidence="1">Odorant receptor.</text>
</comment>
<dbReference type="PRINTS" id="PR00237">
    <property type="entry name" value="GPCRRHODOPSN"/>
</dbReference>
<feature type="transmembrane region" description="Helical" evidence="10">
    <location>
        <begin position="272"/>
        <end position="292"/>
    </location>
</feature>
<dbReference type="PRINTS" id="PR00245">
    <property type="entry name" value="OLFACTORYR"/>
</dbReference>
<dbReference type="Pfam" id="PF13853">
    <property type="entry name" value="7tm_4"/>
    <property type="match status" value="1"/>
</dbReference>
<name>A0A1U7SAR4_ALLSI</name>
<keyword evidence="6 10" id="KW-0472">Membrane</keyword>
<feature type="transmembrane region" description="Helical" evidence="10">
    <location>
        <begin position="98"/>
        <end position="120"/>
    </location>
</feature>
<keyword evidence="7 9" id="KW-0675">Receptor</keyword>
<evidence type="ECO:0000256" key="6">
    <source>
        <dbReference type="ARBA" id="ARBA00023136"/>
    </source>
</evidence>
<dbReference type="FunFam" id="1.20.1070.10:FF:000003">
    <property type="entry name" value="Olfactory receptor"/>
    <property type="match status" value="1"/>
</dbReference>
<dbReference type="InterPro" id="IPR000276">
    <property type="entry name" value="GPCR_Rhodpsn"/>
</dbReference>
<dbReference type="PROSITE" id="PS00237">
    <property type="entry name" value="G_PROTEIN_RECEP_F1_1"/>
    <property type="match status" value="1"/>
</dbReference>
<keyword evidence="10" id="KW-1003">Cell membrane</keyword>
<dbReference type="InterPro" id="IPR017452">
    <property type="entry name" value="GPCR_Rhodpsn_7TM"/>
</dbReference>
<keyword evidence="10" id="KW-0716">Sensory transduction</keyword>
<comment type="subcellular location">
    <subcellularLocation>
        <location evidence="10">Cell membrane</location>
        <topology evidence="10">Multi-pass membrane protein</topology>
    </subcellularLocation>
    <subcellularLocation>
        <location evidence="2">Membrane</location>
        <topology evidence="2">Multi-pass membrane protein</topology>
    </subcellularLocation>
</comment>
<evidence type="ECO:0000313" key="13">
    <source>
        <dbReference type="RefSeq" id="XP_006032298.1"/>
    </source>
</evidence>
<dbReference type="Proteomes" id="UP000189705">
    <property type="component" value="Unplaced"/>
</dbReference>
<dbReference type="KEGG" id="asn:102377671"/>
<dbReference type="GO" id="GO:0005886">
    <property type="term" value="C:plasma membrane"/>
    <property type="evidence" value="ECO:0007669"/>
    <property type="project" value="UniProtKB-SubCell"/>
</dbReference>
<organism evidence="12 13">
    <name type="scientific">Alligator sinensis</name>
    <name type="common">Chinese alligator</name>
    <dbReference type="NCBI Taxonomy" id="38654"/>
    <lineage>
        <taxon>Eukaryota</taxon>
        <taxon>Metazoa</taxon>
        <taxon>Chordata</taxon>
        <taxon>Craniata</taxon>
        <taxon>Vertebrata</taxon>
        <taxon>Euteleostomi</taxon>
        <taxon>Archelosauria</taxon>
        <taxon>Archosauria</taxon>
        <taxon>Crocodylia</taxon>
        <taxon>Alligatoridae</taxon>
        <taxon>Alligatorinae</taxon>
        <taxon>Alligator</taxon>
    </lineage>
</organism>
<evidence type="ECO:0000256" key="5">
    <source>
        <dbReference type="ARBA" id="ARBA00023040"/>
    </source>
</evidence>
<evidence type="ECO:0000256" key="9">
    <source>
        <dbReference type="RuleBase" id="RU000688"/>
    </source>
</evidence>
<accession>A0A1U7SAR4</accession>
<evidence type="ECO:0000256" key="10">
    <source>
        <dbReference type="RuleBase" id="RU363047"/>
    </source>
</evidence>
<dbReference type="PROSITE" id="PS50262">
    <property type="entry name" value="G_PROTEIN_RECEP_F1_2"/>
    <property type="match status" value="1"/>
</dbReference>
<gene>
    <name evidence="13" type="primary">LOC102377671</name>
</gene>
<dbReference type="Gene3D" id="1.20.1070.10">
    <property type="entry name" value="Rhodopsin 7-helix transmembrane proteins"/>
    <property type="match status" value="1"/>
</dbReference>
<keyword evidence="4 10" id="KW-1133">Transmembrane helix</keyword>
<dbReference type="InterPro" id="IPR000725">
    <property type="entry name" value="Olfact_rcpt"/>
</dbReference>
<evidence type="ECO:0000256" key="2">
    <source>
        <dbReference type="ARBA" id="ARBA00004141"/>
    </source>
</evidence>
<dbReference type="GeneID" id="102377671"/>
<dbReference type="InParanoid" id="A0A1U7SAR4"/>
<dbReference type="GO" id="GO:0004984">
    <property type="term" value="F:olfactory receptor activity"/>
    <property type="evidence" value="ECO:0007669"/>
    <property type="project" value="InterPro"/>
</dbReference>
<keyword evidence="3 9" id="KW-0812">Transmembrane</keyword>